<protein>
    <submittedName>
        <fullName evidence="1">Uncharacterized protein</fullName>
    </submittedName>
</protein>
<comment type="caution">
    <text evidence="1">The sequence shown here is derived from an EMBL/GenBank/DDBJ whole genome shotgun (WGS) entry which is preliminary data.</text>
</comment>
<gene>
    <name evidence="1" type="ORF">GC096_25335</name>
</gene>
<reference evidence="1 2" key="1">
    <citation type="submission" date="2019-10" db="EMBL/GenBank/DDBJ databases">
        <title>Description of Paenibacillus humi sp. nov.</title>
        <authorList>
            <person name="Carlier A."/>
            <person name="Qi S."/>
        </authorList>
    </citation>
    <scope>NUCLEOTIDE SEQUENCE [LARGE SCALE GENOMIC DNA]</scope>
    <source>
        <strain evidence="1 2">LMG 31461</strain>
    </source>
</reference>
<dbReference type="Gene3D" id="3.40.50.720">
    <property type="entry name" value="NAD(P)-binding Rossmann-like Domain"/>
    <property type="match status" value="1"/>
</dbReference>
<evidence type="ECO:0000313" key="1">
    <source>
        <dbReference type="EMBL" id="NOU67372.1"/>
    </source>
</evidence>
<organism evidence="1 2">
    <name type="scientific">Paenibacillus plantarum</name>
    <dbReference type="NCBI Taxonomy" id="2654975"/>
    <lineage>
        <taxon>Bacteria</taxon>
        <taxon>Bacillati</taxon>
        <taxon>Bacillota</taxon>
        <taxon>Bacilli</taxon>
        <taxon>Bacillales</taxon>
        <taxon>Paenibacillaceae</taxon>
        <taxon>Paenibacillus</taxon>
    </lineage>
</organism>
<name>A0ABX1XFV3_9BACL</name>
<proteinExistence type="predicted"/>
<dbReference type="Proteomes" id="UP000653578">
    <property type="component" value="Unassembled WGS sequence"/>
</dbReference>
<accession>A0ABX1XFV3</accession>
<evidence type="ECO:0000313" key="2">
    <source>
        <dbReference type="Proteomes" id="UP000653578"/>
    </source>
</evidence>
<sequence length="370" mass="42324">MSVMNNTPKGNANRVAVIVTEYRFNSHADVILGRLLGDFDYSPTIEVVSIYTDQVPHNDMSRAEAKRCGVPIYSTIEETIELPFAEGGLDGVIIIAEHGDYPRDEKGRIHYPRRQMLEEVLKSLDKLQIRVPVFSDKHFSYNIEDTLWIYQQVKKRNLPFMAGSSIPHTPYVPPIADEQLITAEEWLVASYSNLVEAYGYHALEVLQSVAERRAGGETGIKSIQTLEGAEVWEAMEQGVWPEDMLLSCLALNSSKKIIHPSESNEPTYLIVIEYLDGTKGYVFQQENLESYWSFSLRNQQGIFAAKCESDDDRPFKHFETLTQMIEQFIITGKEQFPIERVFMSSGMINYAIESLYQHKKLETLELQIDY</sequence>
<dbReference type="EMBL" id="WHNY01000067">
    <property type="protein sequence ID" value="NOU67372.1"/>
    <property type="molecule type" value="Genomic_DNA"/>
</dbReference>
<keyword evidence="2" id="KW-1185">Reference proteome</keyword>